<keyword evidence="23" id="KW-1185">Reference proteome</keyword>
<evidence type="ECO:0000256" key="1">
    <source>
        <dbReference type="ARBA" id="ARBA00012513"/>
    </source>
</evidence>
<name>A0AAJ7TAX2_PETMA</name>
<dbReference type="AlphaFoldDB" id="A0AAJ7TAX2"/>
<keyword evidence="24" id="KW-0648">Protein biosynthesis</keyword>
<keyword evidence="10" id="KW-1015">Disulfide bond</keyword>
<proteinExistence type="inferred from homology"/>
<evidence type="ECO:0000256" key="7">
    <source>
        <dbReference type="ARBA" id="ARBA00022777"/>
    </source>
</evidence>
<dbReference type="Proteomes" id="UP001318040">
    <property type="component" value="Chromosome 20"/>
</dbReference>
<evidence type="ECO:0000256" key="11">
    <source>
        <dbReference type="ARBA" id="ARBA00023193"/>
    </source>
</evidence>
<evidence type="ECO:0000256" key="17">
    <source>
        <dbReference type="ARBA" id="ARBA00048659"/>
    </source>
</evidence>
<feature type="binding site" evidence="19">
    <location>
        <position position="206"/>
    </location>
    <ligand>
        <name>ATP</name>
        <dbReference type="ChEBI" id="CHEBI:30616"/>
    </ligand>
</feature>
<keyword evidence="5" id="KW-0677">Repeat</keyword>
<dbReference type="PANTHER" id="PTHR11042">
    <property type="entry name" value="EUKARYOTIC TRANSLATION INITIATION FACTOR 2-ALPHA KINASE EIF2-ALPHA KINASE -RELATED"/>
    <property type="match status" value="1"/>
</dbReference>
<evidence type="ECO:0000256" key="19">
    <source>
        <dbReference type="PROSITE-ProRule" id="PRU10141"/>
    </source>
</evidence>
<evidence type="ECO:0000256" key="9">
    <source>
        <dbReference type="ARBA" id="ARBA00022843"/>
    </source>
</evidence>
<keyword evidence="3" id="KW-0597">Phosphoprotein</keyword>
<dbReference type="Pfam" id="PF00069">
    <property type="entry name" value="Pkinase"/>
    <property type="match status" value="2"/>
</dbReference>
<reference evidence="24" key="1">
    <citation type="submission" date="2025-08" db="UniProtKB">
        <authorList>
            <consortium name="RefSeq"/>
        </authorList>
    </citation>
    <scope>IDENTIFICATION</scope>
    <source>
        <tissue evidence="24">Sperm</tissue>
    </source>
</reference>
<evidence type="ECO:0000256" key="6">
    <source>
        <dbReference type="ARBA" id="ARBA00022741"/>
    </source>
</evidence>
<dbReference type="EC" id="2.7.11.1" evidence="1"/>
<evidence type="ECO:0000256" key="10">
    <source>
        <dbReference type="ARBA" id="ARBA00023157"/>
    </source>
</evidence>
<evidence type="ECO:0000256" key="18">
    <source>
        <dbReference type="ARBA" id="ARBA00048977"/>
    </source>
</evidence>
<keyword evidence="4" id="KW-0808">Transferase</keyword>
<keyword evidence="8 19" id="KW-0067">ATP-binding</keyword>
<dbReference type="FunFam" id="1.10.510.10:FF:000375">
    <property type="entry name" value="Putative eukaryotic translation initiation factor 2-alpha kinase 1"/>
    <property type="match status" value="1"/>
</dbReference>
<dbReference type="KEGG" id="pmrn:116944198"/>
<keyword evidence="6 19" id="KW-0547">Nucleotide-binding</keyword>
<dbReference type="Gene3D" id="1.10.510.10">
    <property type="entry name" value="Transferase(Phosphotransferase) domain 1"/>
    <property type="match status" value="1"/>
</dbReference>
<dbReference type="InterPro" id="IPR011009">
    <property type="entry name" value="Kinase-like_dom_sf"/>
</dbReference>
<evidence type="ECO:0000256" key="5">
    <source>
        <dbReference type="ARBA" id="ARBA00022737"/>
    </source>
</evidence>
<feature type="compositionally biased region" description="Basic and acidic residues" evidence="21">
    <location>
        <begin position="417"/>
        <end position="426"/>
    </location>
</feature>
<evidence type="ECO:0000259" key="22">
    <source>
        <dbReference type="PROSITE" id="PS50011"/>
    </source>
</evidence>
<feature type="region of interest" description="Disordered" evidence="21">
    <location>
        <begin position="381"/>
        <end position="459"/>
    </location>
</feature>
<dbReference type="GO" id="GO:0004694">
    <property type="term" value="F:eukaryotic translation initiation factor 2alpha kinase activity"/>
    <property type="evidence" value="ECO:0007669"/>
    <property type="project" value="TreeGrafter"/>
</dbReference>
<keyword evidence="7 24" id="KW-0418">Kinase</keyword>
<evidence type="ECO:0000256" key="4">
    <source>
        <dbReference type="ARBA" id="ARBA00022679"/>
    </source>
</evidence>
<sequence length="771" mass="85309">MTSPQHYPVARMADSLAGVLGKASIEFQAGHGEEIQRFDDSDCPMTEAPAGPVEDGVLSPRGLRHSVSNQLLLVTLLEHLCSLYERDPINKQALFHAIGAHLIKLKLVSPSSFCDEFATVRNQYSKALCDLLRSGSSHLHTELALFPEDCPRPLALPSRQKEQAFHMHTSRYLSEFEEVCRLGRGGYGQVFKVRNKLDRQLYAVKKVLIKGSGESICKKVLREVKLLAGLQHLSIVGYHGAWLELLQPPTLAGCLTASSSAHVLAVSGPLDPASESEAKIMNASSDSIIFQSASQSSEKQTTDTPPAIAPGPTLQHPPERVKQVENKETLNHKDLNQNCVELLASRSLPSAEAGCQRNVGWCPPGRFSSCHVPSLVQAHGGLNSESRDNSGHNKNSINEDSGRKSEHSGSNGKPTNLRKELYESNSKHVGSNYEHSESNSEHSENSNTSWTPGSDSNDGSSWREMAFMKRDLHLVLYIQMQLCERSLKEWLMDRNALCEHFQNTAEGATALSGRYALVDGKQTTRMFQQLLEGVHYIHSRGIMHRDLKPRNIFLHGPDHHVRIGDFGLACQDIVYEDPRLIRAGAGVVGSAHTSGVGTTLYAAPEQLSGSHYDFKSDMYSVGIVLFELFQPFGTEMERVKTIQELRGGVVSSPFTAQWPVQAKYIGLLTQDDPAARPNPQDILTTDLIGNKDQVIVSLQRQLSQKDEELARLKALLQNREETIRWQERSIVMLKHGLIFAKNLKSNNKHTTTADRNPPTTSSEAMFNLGFV</sequence>
<feature type="coiled-coil region" evidence="20">
    <location>
        <begin position="695"/>
        <end position="722"/>
    </location>
</feature>
<evidence type="ECO:0000256" key="8">
    <source>
        <dbReference type="ARBA" id="ARBA00022840"/>
    </source>
</evidence>
<comment type="subunit">
    <text evidence="16">Synthesized in an inactive form that binds to the N-terminal domain of CDC37. Has to be associated with a multiprotein complex containing Hsp90, CDC37 and PPP5C for maturation and activation by autophosphorylation. The phosphatase PPP5C modulates this activation. Homodimer; homodimerizes in presence of heme, forming a disulfide-linked inactive homodimer. Interacts with DELE1; binds both to full-length DELE1 and processed form of DELE1 (S-DELE1) in response to stress, leading to activate its protein kinase activity and trigger the integrated stress response (ISR).</text>
</comment>
<feature type="region of interest" description="Disordered" evidence="21">
    <location>
        <begin position="291"/>
        <end position="319"/>
    </location>
</feature>
<comment type="catalytic activity">
    <reaction evidence="17">
        <text>L-threonyl-[protein] + ATP = O-phospho-L-threonyl-[protein] + ADP + H(+)</text>
        <dbReference type="Rhea" id="RHEA:46608"/>
        <dbReference type="Rhea" id="RHEA-COMP:11060"/>
        <dbReference type="Rhea" id="RHEA-COMP:11605"/>
        <dbReference type="ChEBI" id="CHEBI:15378"/>
        <dbReference type="ChEBI" id="CHEBI:30013"/>
        <dbReference type="ChEBI" id="CHEBI:30616"/>
        <dbReference type="ChEBI" id="CHEBI:61977"/>
        <dbReference type="ChEBI" id="CHEBI:456216"/>
        <dbReference type="EC" id="2.7.11.1"/>
    </reaction>
    <physiologicalReaction direction="left-to-right" evidence="17">
        <dbReference type="Rhea" id="RHEA:46609"/>
    </physiologicalReaction>
</comment>
<feature type="compositionally biased region" description="Polar residues" evidence="21">
    <location>
        <begin position="450"/>
        <end position="459"/>
    </location>
</feature>
<comment type="catalytic activity">
    <reaction evidence="18">
        <text>L-seryl-[protein] + ATP = O-phospho-L-seryl-[protein] + ADP + H(+)</text>
        <dbReference type="Rhea" id="RHEA:17989"/>
        <dbReference type="Rhea" id="RHEA-COMP:9863"/>
        <dbReference type="Rhea" id="RHEA-COMP:11604"/>
        <dbReference type="ChEBI" id="CHEBI:15378"/>
        <dbReference type="ChEBI" id="CHEBI:29999"/>
        <dbReference type="ChEBI" id="CHEBI:30616"/>
        <dbReference type="ChEBI" id="CHEBI:83421"/>
        <dbReference type="ChEBI" id="CHEBI:456216"/>
        <dbReference type="EC" id="2.7.11.1"/>
    </reaction>
    <physiologicalReaction direction="left-to-right" evidence="18">
        <dbReference type="Rhea" id="RHEA:17990"/>
    </physiologicalReaction>
</comment>
<dbReference type="InterPro" id="IPR008271">
    <property type="entry name" value="Ser/Thr_kinase_AS"/>
</dbReference>
<dbReference type="InterPro" id="IPR050339">
    <property type="entry name" value="CC_SR_Kinase"/>
</dbReference>
<dbReference type="PROSITE" id="PS00108">
    <property type="entry name" value="PROTEIN_KINASE_ST"/>
    <property type="match status" value="1"/>
</dbReference>
<evidence type="ECO:0000256" key="21">
    <source>
        <dbReference type="SAM" id="MobiDB-lite"/>
    </source>
</evidence>
<keyword evidence="24" id="KW-0396">Initiation factor</keyword>
<dbReference type="CTD" id="27102"/>
<dbReference type="GO" id="GO:0017148">
    <property type="term" value="P:negative regulation of translation"/>
    <property type="evidence" value="ECO:0007669"/>
    <property type="project" value="UniProtKB-KW"/>
</dbReference>
<dbReference type="InterPro" id="IPR054521">
    <property type="entry name" value="HRI2_3H"/>
</dbReference>
<accession>A0AAJ7TAX2</accession>
<dbReference type="SMART" id="SM00220">
    <property type="entry name" value="S_TKc"/>
    <property type="match status" value="1"/>
</dbReference>
<dbReference type="RefSeq" id="XP_032813600.1">
    <property type="nucleotide sequence ID" value="XM_032957709.1"/>
</dbReference>
<comment type="similarity">
    <text evidence="12">Belongs to the protein kinase superfamily. Ser/Thr protein kinase family. GCN2 subfamily.</text>
</comment>
<dbReference type="PROSITE" id="PS50011">
    <property type="entry name" value="PROTEIN_KINASE_DOM"/>
    <property type="match status" value="1"/>
</dbReference>
<keyword evidence="9" id="KW-0832">Ubl conjugation</keyword>
<evidence type="ECO:0000256" key="12">
    <source>
        <dbReference type="ARBA" id="ARBA00037982"/>
    </source>
</evidence>
<dbReference type="GO" id="GO:0005737">
    <property type="term" value="C:cytoplasm"/>
    <property type="evidence" value="ECO:0007669"/>
    <property type="project" value="TreeGrafter"/>
</dbReference>
<evidence type="ECO:0000256" key="16">
    <source>
        <dbReference type="ARBA" id="ARBA00046654"/>
    </source>
</evidence>
<feature type="compositionally biased region" description="Polar residues" evidence="21">
    <location>
        <begin position="291"/>
        <end position="304"/>
    </location>
</feature>
<feature type="domain" description="Protein kinase" evidence="22">
    <location>
        <begin position="176"/>
        <end position="688"/>
    </location>
</feature>
<dbReference type="GO" id="GO:0003743">
    <property type="term" value="F:translation initiation factor activity"/>
    <property type="evidence" value="ECO:0007669"/>
    <property type="project" value="UniProtKB-KW"/>
</dbReference>
<evidence type="ECO:0000256" key="15">
    <source>
        <dbReference type="ARBA" id="ARBA00042914"/>
    </source>
</evidence>
<organism evidence="23 24">
    <name type="scientific">Petromyzon marinus</name>
    <name type="common">Sea lamprey</name>
    <dbReference type="NCBI Taxonomy" id="7757"/>
    <lineage>
        <taxon>Eukaryota</taxon>
        <taxon>Metazoa</taxon>
        <taxon>Chordata</taxon>
        <taxon>Craniata</taxon>
        <taxon>Vertebrata</taxon>
        <taxon>Cyclostomata</taxon>
        <taxon>Hyperoartia</taxon>
        <taxon>Petromyzontiformes</taxon>
        <taxon>Petromyzontidae</taxon>
        <taxon>Petromyzon</taxon>
    </lineage>
</organism>
<evidence type="ECO:0000313" key="23">
    <source>
        <dbReference type="Proteomes" id="UP001318040"/>
    </source>
</evidence>
<dbReference type="Pfam" id="PF22949">
    <property type="entry name" value="HRI2_3H"/>
    <property type="match status" value="1"/>
</dbReference>
<dbReference type="GO" id="GO:0005524">
    <property type="term" value="F:ATP binding"/>
    <property type="evidence" value="ECO:0007669"/>
    <property type="project" value="UniProtKB-UniRule"/>
</dbReference>
<evidence type="ECO:0000256" key="3">
    <source>
        <dbReference type="ARBA" id="ARBA00022553"/>
    </source>
</evidence>
<dbReference type="Gene3D" id="3.30.200.20">
    <property type="entry name" value="Phosphorylase Kinase, domain 1"/>
    <property type="match status" value="1"/>
</dbReference>
<protein>
    <recommendedName>
        <fullName evidence="13">Eukaryotic translation initiation factor 2-alpha kinase 1</fullName>
        <ecNumber evidence="1">2.7.11.1</ecNumber>
    </recommendedName>
    <alternativeName>
        <fullName evidence="15">Heme-regulated eukaryotic initiation factor eIF-2-alpha kinase</fullName>
    </alternativeName>
    <alternativeName>
        <fullName evidence="14">Hemin-sensitive initiation factor 2-alpha kinase</fullName>
    </alternativeName>
</protein>
<evidence type="ECO:0000256" key="20">
    <source>
        <dbReference type="SAM" id="Coils"/>
    </source>
</evidence>
<dbReference type="PROSITE" id="PS00107">
    <property type="entry name" value="PROTEIN_KINASE_ATP"/>
    <property type="match status" value="1"/>
</dbReference>
<evidence type="ECO:0000256" key="2">
    <source>
        <dbReference type="ARBA" id="ARBA00022527"/>
    </source>
</evidence>
<dbReference type="GO" id="GO:0005634">
    <property type="term" value="C:nucleus"/>
    <property type="evidence" value="ECO:0007669"/>
    <property type="project" value="TreeGrafter"/>
</dbReference>
<dbReference type="PANTHER" id="PTHR11042:SF160">
    <property type="entry name" value="EUKARYOTIC TRANSLATION INITIATION FACTOR 2-ALPHA KINASE 1"/>
    <property type="match status" value="1"/>
</dbReference>
<feature type="compositionally biased region" description="Basic and acidic residues" evidence="21">
    <location>
        <begin position="434"/>
        <end position="444"/>
    </location>
</feature>
<evidence type="ECO:0000313" key="24">
    <source>
        <dbReference type="RefSeq" id="XP_032813600.1"/>
    </source>
</evidence>
<keyword evidence="20" id="KW-0175">Coiled coil</keyword>
<keyword evidence="11" id="KW-0652">Protein synthesis inhibitor</keyword>
<dbReference type="InterPro" id="IPR000719">
    <property type="entry name" value="Prot_kinase_dom"/>
</dbReference>
<evidence type="ECO:0000256" key="14">
    <source>
        <dbReference type="ARBA" id="ARBA00042456"/>
    </source>
</evidence>
<dbReference type="InterPro" id="IPR017441">
    <property type="entry name" value="Protein_kinase_ATP_BS"/>
</dbReference>
<dbReference type="SUPFAM" id="SSF56112">
    <property type="entry name" value="Protein kinase-like (PK-like)"/>
    <property type="match status" value="1"/>
</dbReference>
<evidence type="ECO:0000256" key="13">
    <source>
        <dbReference type="ARBA" id="ARBA00040433"/>
    </source>
</evidence>
<gene>
    <name evidence="24" type="primary">EIF2AK1</name>
</gene>
<keyword evidence="2" id="KW-0723">Serine/threonine-protein kinase</keyword>